<protein>
    <recommendedName>
        <fullName evidence="3 8">Mediator of RNA polymerase II transcription subunit 21</fullName>
    </recommendedName>
</protein>
<evidence type="ECO:0000256" key="2">
    <source>
        <dbReference type="ARBA" id="ARBA00005770"/>
    </source>
</evidence>
<comment type="subcellular location">
    <subcellularLocation>
        <location evidence="1 8">Nucleus</location>
    </subcellularLocation>
</comment>
<comment type="subunit">
    <text evidence="8">Component of the Mediator complex.</text>
</comment>
<evidence type="ECO:0000256" key="4">
    <source>
        <dbReference type="ARBA" id="ARBA00023015"/>
    </source>
</evidence>
<dbReference type="Pfam" id="PF11221">
    <property type="entry name" value="Med21"/>
    <property type="match status" value="1"/>
</dbReference>
<evidence type="ECO:0000256" key="7">
    <source>
        <dbReference type="ARBA" id="ARBA00023242"/>
    </source>
</evidence>
<keyword evidence="9" id="KW-0175">Coiled coil</keyword>
<organism evidence="11">
    <name type="scientific">Phaffia rhodozyma</name>
    <name type="common">Yeast</name>
    <name type="synonym">Xanthophyllomyces dendrorhous</name>
    <dbReference type="NCBI Taxonomy" id="264483"/>
    <lineage>
        <taxon>Eukaryota</taxon>
        <taxon>Fungi</taxon>
        <taxon>Dikarya</taxon>
        <taxon>Basidiomycota</taxon>
        <taxon>Agaricomycotina</taxon>
        <taxon>Tremellomycetes</taxon>
        <taxon>Cystofilobasidiales</taxon>
        <taxon>Mrakiaceae</taxon>
        <taxon>Phaffia</taxon>
    </lineage>
</organism>
<keyword evidence="4 8" id="KW-0805">Transcription regulation</keyword>
<reference evidence="11" key="1">
    <citation type="submission" date="2014-08" db="EMBL/GenBank/DDBJ databases">
        <authorList>
            <person name="Sharma Rahul"/>
            <person name="Thines Marco"/>
        </authorList>
    </citation>
    <scope>NUCLEOTIDE SEQUENCE</scope>
</reference>
<dbReference type="EMBL" id="LN483157">
    <property type="protein sequence ID" value="CED83565.1"/>
    <property type="molecule type" value="Genomic_DNA"/>
</dbReference>
<evidence type="ECO:0000256" key="10">
    <source>
        <dbReference type="SAM" id="SignalP"/>
    </source>
</evidence>
<evidence type="ECO:0000256" key="6">
    <source>
        <dbReference type="ARBA" id="ARBA00023163"/>
    </source>
</evidence>
<dbReference type="GO" id="GO:0003712">
    <property type="term" value="F:transcription coregulator activity"/>
    <property type="evidence" value="ECO:0007669"/>
    <property type="project" value="TreeGrafter"/>
</dbReference>
<feature type="signal peptide" evidence="10">
    <location>
        <begin position="1"/>
        <end position="15"/>
    </location>
</feature>
<evidence type="ECO:0000256" key="8">
    <source>
        <dbReference type="RuleBase" id="RU366036"/>
    </source>
</evidence>
<dbReference type="PANTHER" id="PTHR13381:SF0">
    <property type="entry name" value="MEDIATOR OF RNA POLYMERASE II TRANSCRIPTION SUBUNIT 21"/>
    <property type="match status" value="1"/>
</dbReference>
<name>A0A0F7SSN7_PHARH</name>
<dbReference type="AlphaFoldDB" id="A0A0F7SSN7"/>
<evidence type="ECO:0000313" key="11">
    <source>
        <dbReference type="EMBL" id="CED83565.1"/>
    </source>
</evidence>
<comment type="function">
    <text evidence="8">Component of the Mediator complex, a coactivator involved in the regulated transcription of nearly all RNA polymerase II-dependent genes. Mediator functions as a bridge to convey information from gene-specific regulatory proteins to the basal RNA polymerase II transcription machinery. Mediator is recruited to promoters by direct interactions with regulatory proteins and serves as a scaffold for the assembly of a functional preinitiation complex with RNA polymerase II and the general transcription factors.</text>
</comment>
<feature type="chain" id="PRO_5012700833" description="Mediator of RNA polymerase II transcription subunit 21" evidence="10">
    <location>
        <begin position="16"/>
        <end position="131"/>
    </location>
</feature>
<evidence type="ECO:0000256" key="1">
    <source>
        <dbReference type="ARBA" id="ARBA00004123"/>
    </source>
</evidence>
<evidence type="ECO:0000256" key="9">
    <source>
        <dbReference type="SAM" id="Coils"/>
    </source>
</evidence>
<sequence>MRALVSLQLFQITSASLAYLSQKTTFKPLHPDIPVTFRIPDAETNDDVFEENKKELVQDLTRKAKQIEYLIHALPDKEPDHKRTQRMEALQVEMDQANAEYKATIQTAESLLEEINMVFNIMIKPTDQMSS</sequence>
<feature type="coiled-coil region" evidence="9">
    <location>
        <begin position="87"/>
        <end position="114"/>
    </location>
</feature>
<comment type="similarity">
    <text evidence="2 8">Belongs to the Mediator complex subunit 21 family.</text>
</comment>
<dbReference type="PANTHER" id="PTHR13381">
    <property type="entry name" value="RNA POLYMERASE II HOLOENZYME COMPONENT SRB7"/>
    <property type="match status" value="1"/>
</dbReference>
<evidence type="ECO:0000256" key="3">
    <source>
        <dbReference type="ARBA" id="ARBA00019691"/>
    </source>
</evidence>
<keyword evidence="7 8" id="KW-0539">Nucleus</keyword>
<accession>A0A0F7SSN7</accession>
<evidence type="ECO:0000256" key="5">
    <source>
        <dbReference type="ARBA" id="ARBA00023159"/>
    </source>
</evidence>
<keyword evidence="6 8" id="KW-0804">Transcription</keyword>
<dbReference type="GO" id="GO:0016592">
    <property type="term" value="C:mediator complex"/>
    <property type="evidence" value="ECO:0007669"/>
    <property type="project" value="UniProtKB-UniRule"/>
</dbReference>
<dbReference type="GO" id="GO:0006357">
    <property type="term" value="P:regulation of transcription by RNA polymerase II"/>
    <property type="evidence" value="ECO:0007669"/>
    <property type="project" value="TreeGrafter"/>
</dbReference>
<dbReference type="SUPFAM" id="SSF140718">
    <property type="entry name" value="Mediator hinge subcomplex-like"/>
    <property type="match status" value="1"/>
</dbReference>
<keyword evidence="5 8" id="KW-0010">Activator</keyword>
<dbReference type="Gene3D" id="6.10.280.10">
    <property type="entry name" value="Mediator complex, subunit Med21"/>
    <property type="match status" value="1"/>
</dbReference>
<proteinExistence type="inferred from homology"/>
<dbReference type="InterPro" id="IPR021384">
    <property type="entry name" value="Mediator_Med21"/>
</dbReference>
<dbReference type="InterPro" id="IPR037212">
    <property type="entry name" value="Med7/Med21-like"/>
</dbReference>
<keyword evidence="10" id="KW-0732">Signal</keyword>